<dbReference type="PANTHER" id="PTHR13143">
    <property type="entry name" value="TETRATRICOPEPTIDE REPEAT PROTEIN 19"/>
    <property type="match status" value="1"/>
</dbReference>
<accession>A0ABM1J6N1</accession>
<dbReference type="GeneID" id="107072582"/>
<sequence>MLNFNNNNDEEVPELIMTIKRSILAMQRQEYNKAEQMLHVGLREAQVLQDENAITYIYDLLANVAFETGQFRKAEDLFLLVIKRLFAQGISMEDVKVLHISLKLANIYEHTGDKEKAESGYQYCVENIPILLDKDPENKDILILLAMTYDWYAKMLESLGRYADAYKYLEQSYDICVKVHGKFHEQTVYLLNTLGVVSYLMQDYDKSIEYLTTAIEIGRALPDMVSLGLIHVNLGDAYLKKGLYAEAKKACTNGRIIAKSKEDNECLAEANICLENIKKVM</sequence>
<comment type="subcellular location">
    <subcellularLocation>
        <location evidence="1">Mitochondrion</location>
    </subcellularLocation>
</comment>
<dbReference type="Pfam" id="PF13424">
    <property type="entry name" value="TPR_12"/>
    <property type="match status" value="1"/>
</dbReference>
<proteinExistence type="inferred from homology"/>
<evidence type="ECO:0000313" key="8">
    <source>
        <dbReference type="RefSeq" id="XP_015188119.1"/>
    </source>
</evidence>
<comment type="similarity">
    <text evidence="2">Belongs to the TTC19 family.</text>
</comment>
<keyword evidence="4" id="KW-0802">TPR repeat</keyword>
<name>A0ABM1J6N1_POLDO</name>
<evidence type="ECO:0000256" key="6">
    <source>
        <dbReference type="ARBA" id="ARBA00023128"/>
    </source>
</evidence>
<evidence type="ECO:0000256" key="3">
    <source>
        <dbReference type="ARBA" id="ARBA00022737"/>
    </source>
</evidence>
<evidence type="ECO:0000256" key="4">
    <source>
        <dbReference type="ARBA" id="ARBA00022803"/>
    </source>
</evidence>
<evidence type="ECO:0000256" key="2">
    <source>
        <dbReference type="ARBA" id="ARBA00008219"/>
    </source>
</evidence>
<evidence type="ECO:0000256" key="1">
    <source>
        <dbReference type="ARBA" id="ARBA00004173"/>
    </source>
</evidence>
<dbReference type="PANTHER" id="PTHR13143:SF6">
    <property type="entry name" value="TETRATRICOPEPTIDE REPEAT PROTEIN 19, MITOCHONDRIAL"/>
    <property type="match status" value="1"/>
</dbReference>
<evidence type="ECO:0000256" key="5">
    <source>
        <dbReference type="ARBA" id="ARBA00022946"/>
    </source>
</evidence>
<keyword evidence="3" id="KW-0677">Repeat</keyword>
<dbReference type="Proteomes" id="UP000694924">
    <property type="component" value="Unplaced"/>
</dbReference>
<evidence type="ECO:0000313" key="7">
    <source>
        <dbReference type="Proteomes" id="UP000694924"/>
    </source>
</evidence>
<gene>
    <name evidence="8" type="primary">LOC107072582</name>
</gene>
<dbReference type="RefSeq" id="XP_015188119.1">
    <property type="nucleotide sequence ID" value="XM_015332633.1"/>
</dbReference>
<dbReference type="InterPro" id="IPR011990">
    <property type="entry name" value="TPR-like_helical_dom_sf"/>
</dbReference>
<protein>
    <submittedName>
        <fullName evidence="8">Tetratricopeptide repeat protein 19 homolog, mitochondrial isoform X1</fullName>
    </submittedName>
</protein>
<keyword evidence="6" id="KW-0496">Mitochondrion</keyword>
<keyword evidence="5" id="KW-0809">Transit peptide</keyword>
<keyword evidence="7" id="KW-1185">Reference proteome</keyword>
<dbReference type="Pfam" id="PF13181">
    <property type="entry name" value="TPR_8"/>
    <property type="match status" value="1"/>
</dbReference>
<reference evidence="8" key="1">
    <citation type="submission" date="2025-08" db="UniProtKB">
        <authorList>
            <consortium name="RefSeq"/>
        </authorList>
    </citation>
    <scope>IDENTIFICATION</scope>
    <source>
        <tissue evidence="8">Whole body</tissue>
    </source>
</reference>
<dbReference type="InterPro" id="IPR040395">
    <property type="entry name" value="TTC19"/>
</dbReference>
<dbReference type="Gene3D" id="1.25.40.10">
    <property type="entry name" value="Tetratricopeptide repeat domain"/>
    <property type="match status" value="2"/>
</dbReference>
<dbReference type="InterPro" id="IPR019734">
    <property type="entry name" value="TPR_rpt"/>
</dbReference>
<organism evidence="7 8">
    <name type="scientific">Polistes dominula</name>
    <name type="common">European paper wasp</name>
    <name type="synonym">Vespa dominula</name>
    <dbReference type="NCBI Taxonomy" id="743375"/>
    <lineage>
        <taxon>Eukaryota</taxon>
        <taxon>Metazoa</taxon>
        <taxon>Ecdysozoa</taxon>
        <taxon>Arthropoda</taxon>
        <taxon>Hexapoda</taxon>
        <taxon>Insecta</taxon>
        <taxon>Pterygota</taxon>
        <taxon>Neoptera</taxon>
        <taxon>Endopterygota</taxon>
        <taxon>Hymenoptera</taxon>
        <taxon>Apocrita</taxon>
        <taxon>Aculeata</taxon>
        <taxon>Vespoidea</taxon>
        <taxon>Vespidae</taxon>
        <taxon>Polistinae</taxon>
        <taxon>Polistini</taxon>
        <taxon>Polistes</taxon>
    </lineage>
</organism>
<dbReference type="SMART" id="SM00028">
    <property type="entry name" value="TPR"/>
    <property type="match status" value="3"/>
</dbReference>
<dbReference type="SUPFAM" id="SSF48452">
    <property type="entry name" value="TPR-like"/>
    <property type="match status" value="2"/>
</dbReference>